<dbReference type="InterPro" id="IPR002906">
    <property type="entry name" value="Ribosomal_eS31"/>
</dbReference>
<dbReference type="GO" id="GO:0006412">
    <property type="term" value="P:translation"/>
    <property type="evidence" value="ECO:0007669"/>
    <property type="project" value="UniProtKB-UniRule"/>
</dbReference>
<dbReference type="EMBL" id="PFIH01000019">
    <property type="protein sequence ID" value="PIX28233.1"/>
    <property type="molecule type" value="Genomic_DNA"/>
</dbReference>
<evidence type="ECO:0000256" key="6">
    <source>
        <dbReference type="HAMAP-Rule" id="MF_00777"/>
    </source>
</evidence>
<dbReference type="Proteomes" id="UP000230477">
    <property type="component" value="Unassembled WGS sequence"/>
</dbReference>
<evidence type="ECO:0000256" key="4">
    <source>
        <dbReference type="ARBA" id="ARBA00022980"/>
    </source>
</evidence>
<comment type="subunit">
    <text evidence="6">Part of the 30S ribosomal subunit.</text>
</comment>
<dbReference type="Proteomes" id="UP000229789">
    <property type="component" value="Unassembled WGS sequence"/>
</dbReference>
<dbReference type="Proteomes" id="UP000228989">
    <property type="component" value="Unassembled WGS sequence"/>
</dbReference>
<dbReference type="HAMAP" id="MF_00777">
    <property type="entry name" value="Ribosomal_eS31"/>
    <property type="match status" value="1"/>
</dbReference>
<protein>
    <recommendedName>
        <fullName evidence="6">Small ribosomal subunit protein eS31</fullName>
    </recommendedName>
</protein>
<evidence type="ECO:0000313" key="11">
    <source>
        <dbReference type="EMBL" id="PIV46601.1"/>
    </source>
</evidence>
<feature type="binding site" evidence="6">
    <location>
        <position position="93"/>
    </location>
    <ligand>
        <name>Zn(2+)</name>
        <dbReference type="ChEBI" id="CHEBI:29105"/>
    </ligand>
</feature>
<accession>A0A2H9M7U1</accession>
<dbReference type="Proteomes" id="UP000228888">
    <property type="component" value="Unassembled WGS sequence"/>
</dbReference>
<dbReference type="AlphaFoldDB" id="A0A2G9LIU5"/>
<comment type="caution">
    <text evidence="6">Lacks conserved residue(s) required for the propagation of feature annotation.</text>
</comment>
<dbReference type="Proteomes" id="UP000231449">
    <property type="component" value="Unassembled WGS sequence"/>
</dbReference>
<dbReference type="SUPFAM" id="SSF57829">
    <property type="entry name" value="Zn-binding ribosomal proteins"/>
    <property type="match status" value="1"/>
</dbReference>
<accession>A0A2H9PA22</accession>
<dbReference type="EMBL" id="PFSX01000014">
    <property type="protein sequence ID" value="PJC01663.1"/>
    <property type="molecule type" value="Genomic_DNA"/>
</dbReference>
<dbReference type="Pfam" id="PF01599">
    <property type="entry name" value="Ribosomal_S27"/>
    <property type="match status" value="1"/>
</dbReference>
<feature type="compositionally biased region" description="Basic and acidic residues" evidence="7">
    <location>
        <begin position="1"/>
        <end position="11"/>
    </location>
</feature>
<evidence type="ECO:0000256" key="3">
    <source>
        <dbReference type="ARBA" id="ARBA00022833"/>
    </source>
</evidence>
<dbReference type="NCBIfam" id="NF001669">
    <property type="entry name" value="PRK00432.1"/>
    <property type="match status" value="1"/>
</dbReference>
<accession>A0A2H9RDH0</accession>
<accession>A0A2G9LIU5</accession>
<evidence type="ECO:0000313" key="18">
    <source>
        <dbReference type="Proteomes" id="UP000228888"/>
    </source>
</evidence>
<reference evidence="17 18" key="2">
    <citation type="submission" date="2017-09" db="EMBL/GenBank/DDBJ databases">
        <title>Depth-based differentiation of microbial function through sediment-hosted aquifers and enrichment of novel symbionts in the deep terrestrial subsurface.</title>
        <authorList>
            <person name="Probst A.J."/>
            <person name="Ladd B."/>
            <person name="Jarett J.K."/>
            <person name="Geller-Mcgrath D.E."/>
            <person name="Sieber C.M.K."/>
            <person name="Emerson J.B."/>
            <person name="Anantharaman K."/>
            <person name="Thomas B.C."/>
            <person name="Malmstrom R."/>
            <person name="Stieglmeier M."/>
            <person name="Klingl A."/>
            <person name="Woyke T."/>
            <person name="Ryan C.M."/>
            <person name="Banfield J.F."/>
        </authorList>
    </citation>
    <scope>NUCLEOTIDE SEQUENCE [LARGE SCALE GENOMIC DNA]</scope>
</reference>
<comment type="caution">
    <text evidence="9">The sequence shown here is derived from an EMBL/GenBank/DDBJ whole genome shotgun (WGS) entry which is preliminary data.</text>
</comment>
<dbReference type="GO" id="GO:0008270">
    <property type="term" value="F:zinc ion binding"/>
    <property type="evidence" value="ECO:0007669"/>
    <property type="project" value="UniProtKB-UniRule"/>
</dbReference>
<name>A0A2G9LIU5_HUBC1</name>
<dbReference type="Gene3D" id="6.20.50.180">
    <property type="match status" value="1"/>
</dbReference>
<dbReference type="GO" id="GO:1990904">
    <property type="term" value="C:ribonucleoprotein complex"/>
    <property type="evidence" value="ECO:0007669"/>
    <property type="project" value="UniProtKB-KW"/>
</dbReference>
<evidence type="ECO:0000313" key="19">
    <source>
        <dbReference type="Proteomes" id="UP000229789"/>
    </source>
</evidence>
<dbReference type="InterPro" id="IPR022845">
    <property type="entry name" value="Ribosomal_eS31_arc"/>
</dbReference>
<evidence type="ECO:0000256" key="1">
    <source>
        <dbReference type="ARBA" id="ARBA00022723"/>
    </source>
</evidence>
<accession>A0A2H9QS35</accession>
<dbReference type="Proteomes" id="UP000230713">
    <property type="component" value="Unassembled WGS sequence"/>
</dbReference>
<feature type="binding site" evidence="6">
    <location>
        <position position="72"/>
    </location>
    <ligand>
        <name>Zn(2+)</name>
        <dbReference type="ChEBI" id="CHEBI:29105"/>
    </ligand>
</feature>
<evidence type="ECO:0000313" key="10">
    <source>
        <dbReference type="EMBL" id="PIV13729.1"/>
    </source>
</evidence>
<evidence type="ECO:0000313" key="17">
    <source>
        <dbReference type="Proteomes" id="UP000228874"/>
    </source>
</evidence>
<organism evidence="9 19">
    <name type="scientific">Huberarchaeum crystalense</name>
    <dbReference type="NCBI Taxonomy" id="2014257"/>
    <lineage>
        <taxon>Archaea</taxon>
        <taxon>Candidatus Huberarchaeota</taxon>
        <taxon>Candidatus Huberarchaeia</taxon>
        <taxon>Candidatus Huberarchaeales</taxon>
        <taxon>Candidatus Huberarchaeaceae</taxon>
        <taxon>Candidatus Huberarchaeum</taxon>
    </lineage>
</organism>
<reference evidence="9 19" key="1">
    <citation type="submission" date="2017-09" db="EMBL/GenBank/DDBJ databases">
        <title>Depth-based differentiation of microbial function through sediment-hosted aquifers and enrichment of novel symbionts in the deep terrestrial subsurface.</title>
        <authorList>
            <person name="Probst A.J."/>
            <person name="Ladd B."/>
            <person name="Jarett J.K."/>
            <person name="Geller-Mcgrath D.E."/>
            <person name="Sieber C.M."/>
            <person name="Emerson J.B."/>
            <person name="Anantharaman K."/>
            <person name="Thomas B.C."/>
            <person name="Malmstrom R."/>
            <person name="Stieglmeier M."/>
            <person name="Klingl A."/>
            <person name="Woyke T."/>
            <person name="Ryan C.M."/>
            <person name="Banfield J.F."/>
        </authorList>
    </citation>
    <scope>NUCLEOTIDE SEQUENCE [LARGE SCALE GENOMIC DNA]</scope>
    <source>
        <strain evidence="11">CG02_land_8_20_14_3_00_31_209</strain>
        <strain evidence="10">CG03_land_8_20_14_0_80_31_114</strain>
        <strain evidence="12">CG17_big_fil_post_rev_8_21_14_2_50_31_73</strain>
        <strain evidence="9">CG18_big_fil_WC_8_21_14_2_50_31_19</strain>
        <strain evidence="14">CG_4_10_14_0_8_um_filter_31_133</strain>
        <strain evidence="13">CG_4_8_14_3_um_filter</strain>
        <strain evidence="16">CG_4_9_14_0_8_um_filter_31_21</strain>
        <strain evidence="15">CG_4_9_14_3_um_filter_31_125</strain>
    </source>
</reference>
<evidence type="ECO:0000313" key="16">
    <source>
        <dbReference type="EMBL" id="PJC01663.1"/>
    </source>
</evidence>
<gene>
    <name evidence="6" type="primary">rps27ae</name>
    <name evidence="16" type="ORF">CO072_00560</name>
    <name evidence="15" type="ORF">CO124_01765</name>
    <name evidence="11" type="ORF">COS22_00500</name>
    <name evidence="10" type="ORF">COS45_01395</name>
    <name evidence="12" type="ORF">COW47_02105</name>
    <name evidence="9" type="ORF">COW69_02245</name>
    <name evidence="14" type="ORF">COY63_01180</name>
    <name evidence="13" type="ORF">COZ66_00580</name>
</gene>
<evidence type="ECO:0000256" key="5">
    <source>
        <dbReference type="ARBA" id="ARBA00023274"/>
    </source>
</evidence>
<feature type="domain" description="Small ribosomal subunit protein eS31" evidence="8">
    <location>
        <begin position="54"/>
        <end position="96"/>
    </location>
</feature>
<keyword evidence="1 6" id="KW-0479">Metal-binding</keyword>
<evidence type="ECO:0000313" key="13">
    <source>
        <dbReference type="EMBL" id="PIX28233.1"/>
    </source>
</evidence>
<dbReference type="GO" id="GO:0003735">
    <property type="term" value="F:structural constituent of ribosome"/>
    <property type="evidence" value="ECO:0007669"/>
    <property type="project" value="InterPro"/>
</dbReference>
<feature type="binding site" evidence="6">
    <location>
        <position position="90"/>
    </location>
    <ligand>
        <name>Zn(2+)</name>
        <dbReference type="ChEBI" id="CHEBI:29105"/>
    </ligand>
</feature>
<dbReference type="EMBL" id="PFMG01000025">
    <property type="protein sequence ID" value="PIY99885.1"/>
    <property type="molecule type" value="Genomic_DNA"/>
</dbReference>
<keyword evidence="2 6" id="KW-0863">Zinc-finger</keyword>
<accession>A0A2H9M417</accession>
<evidence type="ECO:0000313" key="9">
    <source>
        <dbReference type="EMBL" id="PIN66459.1"/>
    </source>
</evidence>
<dbReference type="Proteomes" id="UP000231232">
    <property type="component" value="Unassembled WGS sequence"/>
</dbReference>
<sequence length="104" mass="11536">MAKKQSKDQKPKSTTKIAPGAAQAKQAAEVVTEIKKKKEKKGKKAPKQTISPQKWKAYELKDGKLVKKNKVCPKCGAGVFLSIHKDRMHCGKCGYIEKIKVQIS</sequence>
<feature type="region of interest" description="Disordered" evidence="7">
    <location>
        <begin position="1"/>
        <end position="25"/>
    </location>
</feature>
<keyword evidence="5 6" id="KW-0687">Ribonucleoprotein</keyword>
<proteinExistence type="inferred from homology"/>
<comment type="cofactor">
    <cofactor evidence="6">
        <name>Zn(2+)</name>
        <dbReference type="ChEBI" id="CHEBI:29105"/>
    </cofactor>
    <text evidence="6">Binds 1 zinc ion per subunit.</text>
</comment>
<evidence type="ECO:0000259" key="8">
    <source>
        <dbReference type="SMART" id="SM01402"/>
    </source>
</evidence>
<dbReference type="EMBL" id="PCUF01000035">
    <property type="protein sequence ID" value="PIN66459.1"/>
    <property type="molecule type" value="Genomic_DNA"/>
</dbReference>
<dbReference type="EMBL" id="PETW01000009">
    <property type="protein sequence ID" value="PIV46601.1"/>
    <property type="molecule type" value="Genomic_DNA"/>
</dbReference>
<evidence type="ECO:0000256" key="7">
    <source>
        <dbReference type="SAM" id="MobiDB-lite"/>
    </source>
</evidence>
<comment type="similarity">
    <text evidence="6">Belongs to the eukaryotic ribosomal protein eS31 family.</text>
</comment>
<feature type="binding site" evidence="6">
    <location>
        <position position="75"/>
    </location>
    <ligand>
        <name>Zn(2+)</name>
        <dbReference type="ChEBI" id="CHEBI:29105"/>
    </ligand>
</feature>
<keyword evidence="4 6" id="KW-0689">Ribosomal protein</keyword>
<accession>A0A2H9MMI4</accession>
<evidence type="ECO:0000313" key="14">
    <source>
        <dbReference type="EMBL" id="PIY99885.1"/>
    </source>
</evidence>
<dbReference type="SMART" id="SM01402">
    <property type="entry name" value="Ribosomal_S27"/>
    <property type="match status" value="1"/>
</dbReference>
<dbReference type="EMBL" id="PFFF01000042">
    <property type="protein sequence ID" value="PIV89602.1"/>
    <property type="molecule type" value="Genomic_DNA"/>
</dbReference>
<dbReference type="EMBL" id="PFUW01000028">
    <property type="protein sequence ID" value="PJB03856.1"/>
    <property type="molecule type" value="Genomic_DNA"/>
</dbReference>
<keyword evidence="3 6" id="KW-0862">Zinc</keyword>
<accession>A0A2H9N314</accession>
<evidence type="ECO:0000313" key="12">
    <source>
        <dbReference type="EMBL" id="PIV89602.1"/>
    </source>
</evidence>
<evidence type="ECO:0000256" key="2">
    <source>
        <dbReference type="ARBA" id="ARBA00022771"/>
    </source>
</evidence>
<dbReference type="InterPro" id="IPR011332">
    <property type="entry name" value="Ribosomal_zn-bd"/>
</dbReference>
<evidence type="ECO:0000313" key="15">
    <source>
        <dbReference type="EMBL" id="PJB03856.1"/>
    </source>
</evidence>
<dbReference type="Proteomes" id="UP000228874">
    <property type="component" value="Unassembled WGS sequence"/>
</dbReference>
<dbReference type="GO" id="GO:0005840">
    <property type="term" value="C:ribosome"/>
    <property type="evidence" value="ECO:0007669"/>
    <property type="project" value="UniProtKB-KW"/>
</dbReference>
<dbReference type="EMBL" id="PEUT01000034">
    <property type="protein sequence ID" value="PIV13729.1"/>
    <property type="molecule type" value="Genomic_DNA"/>
</dbReference>